<dbReference type="SUPFAM" id="SSF51735">
    <property type="entry name" value="NAD(P)-binding Rossmann-fold domains"/>
    <property type="match status" value="1"/>
</dbReference>
<evidence type="ECO:0000313" key="9">
    <source>
        <dbReference type="Proteomes" id="UP001156903"/>
    </source>
</evidence>
<keyword evidence="2 4" id="KW-0560">Oxidoreductase</keyword>
<protein>
    <recommendedName>
        <fullName evidence="10">Hydroxyacid dehydrogenase</fullName>
    </recommendedName>
</protein>
<evidence type="ECO:0000259" key="7">
    <source>
        <dbReference type="Pfam" id="PF02826"/>
    </source>
</evidence>
<evidence type="ECO:0000259" key="6">
    <source>
        <dbReference type="Pfam" id="PF00389"/>
    </source>
</evidence>
<dbReference type="Proteomes" id="UP001156903">
    <property type="component" value="Unassembled WGS sequence"/>
</dbReference>
<feature type="domain" description="D-isomer specific 2-hydroxyacid dehydrogenase catalytic" evidence="6">
    <location>
        <begin position="3"/>
        <end position="291"/>
    </location>
</feature>
<dbReference type="PANTHER" id="PTHR42789">
    <property type="entry name" value="D-ISOMER SPECIFIC 2-HYDROXYACID DEHYDROGENASE FAMILY PROTEIN (AFU_ORTHOLOGUE AFUA_6G10090)"/>
    <property type="match status" value="1"/>
</dbReference>
<dbReference type="InterPro" id="IPR050857">
    <property type="entry name" value="D-2-hydroxyacid_DH"/>
</dbReference>
<evidence type="ECO:0000256" key="5">
    <source>
        <dbReference type="SAM" id="MobiDB-lite"/>
    </source>
</evidence>
<dbReference type="EMBL" id="BSPB01000014">
    <property type="protein sequence ID" value="GLS14638.1"/>
    <property type="molecule type" value="Genomic_DNA"/>
</dbReference>
<dbReference type="InterPro" id="IPR006140">
    <property type="entry name" value="D-isomer_DH_NAD-bd"/>
</dbReference>
<dbReference type="SUPFAM" id="SSF52283">
    <property type="entry name" value="Formate/glycerate dehydrogenase catalytic domain-like"/>
    <property type="match status" value="1"/>
</dbReference>
<keyword evidence="9" id="KW-1185">Reference proteome</keyword>
<gene>
    <name evidence="8" type="ORF">GCM10007935_20700</name>
</gene>
<evidence type="ECO:0000256" key="1">
    <source>
        <dbReference type="ARBA" id="ARBA00005854"/>
    </source>
</evidence>
<dbReference type="Pfam" id="PF02826">
    <property type="entry name" value="2-Hacid_dh_C"/>
    <property type="match status" value="1"/>
</dbReference>
<evidence type="ECO:0000313" key="8">
    <source>
        <dbReference type="EMBL" id="GLS14638.1"/>
    </source>
</evidence>
<evidence type="ECO:0000256" key="3">
    <source>
        <dbReference type="ARBA" id="ARBA00023027"/>
    </source>
</evidence>
<keyword evidence="3" id="KW-0520">NAD</keyword>
<organism evidence="8 9">
    <name type="scientific">Hydrogenophaga electricum</name>
    <dbReference type="NCBI Taxonomy" id="1230953"/>
    <lineage>
        <taxon>Bacteria</taxon>
        <taxon>Pseudomonadati</taxon>
        <taxon>Pseudomonadota</taxon>
        <taxon>Betaproteobacteria</taxon>
        <taxon>Burkholderiales</taxon>
        <taxon>Comamonadaceae</taxon>
        <taxon>Hydrogenophaga</taxon>
    </lineage>
</organism>
<evidence type="ECO:0000256" key="4">
    <source>
        <dbReference type="RuleBase" id="RU003719"/>
    </source>
</evidence>
<dbReference type="Gene3D" id="3.40.50.720">
    <property type="entry name" value="NAD(P)-binding Rossmann-like Domain"/>
    <property type="match status" value="2"/>
</dbReference>
<reference evidence="9" key="1">
    <citation type="journal article" date="2019" name="Int. J. Syst. Evol. Microbiol.">
        <title>The Global Catalogue of Microorganisms (GCM) 10K type strain sequencing project: providing services to taxonomists for standard genome sequencing and annotation.</title>
        <authorList>
            <consortium name="The Broad Institute Genomics Platform"/>
            <consortium name="The Broad Institute Genome Sequencing Center for Infectious Disease"/>
            <person name="Wu L."/>
            <person name="Ma J."/>
        </authorList>
    </citation>
    <scope>NUCLEOTIDE SEQUENCE [LARGE SCALE GENOMIC DNA]</scope>
    <source>
        <strain evidence="9">NBRC 109341</strain>
    </source>
</reference>
<sequence length="352" mass="38811">MEILLIDPLVPEALNWLQERYDVSYHPELGDDPVALRKAIYKTRAIVLPPHVIVSKEFLDFSPKLQVVARMQMSSDNTDLDACARRRVRVVQARSATVRSNAEYLLYGLLMLYRRGMVSALLGRKLAQVRMGRELAGSTVGLVGLAPVAHTLAPMLRGLGVRLVGYDPAVHHAAAIWSKLGVEPMPIQNLLARADAVSLQMVYASRFKGWLNDHLLSRCRPGQLWVGVSRSSLFDPDALATALTDGRIDACLLDGANPQFAAEGTPLYGIPNLHLTPRLGAHTREAKLRASWYVAYRIHETLSPQQAHGEARPRDFASTLDGMDSGGQEVLDGEDPQVISPSQWGSIQSYQH</sequence>
<dbReference type="RefSeq" id="WP_284307722.1">
    <property type="nucleotide sequence ID" value="NZ_BSPB01000014.1"/>
</dbReference>
<dbReference type="PANTHER" id="PTHR42789:SF1">
    <property type="entry name" value="D-ISOMER SPECIFIC 2-HYDROXYACID DEHYDROGENASE FAMILY PROTEIN (AFU_ORTHOLOGUE AFUA_6G10090)"/>
    <property type="match status" value="1"/>
</dbReference>
<feature type="compositionally biased region" description="Polar residues" evidence="5">
    <location>
        <begin position="339"/>
        <end position="352"/>
    </location>
</feature>
<dbReference type="InterPro" id="IPR006139">
    <property type="entry name" value="D-isomer_2_OHA_DH_cat_dom"/>
</dbReference>
<feature type="region of interest" description="Disordered" evidence="5">
    <location>
        <begin position="304"/>
        <end position="352"/>
    </location>
</feature>
<comment type="caution">
    <text evidence="8">The sequence shown here is derived from an EMBL/GenBank/DDBJ whole genome shotgun (WGS) entry which is preliminary data.</text>
</comment>
<evidence type="ECO:0000256" key="2">
    <source>
        <dbReference type="ARBA" id="ARBA00023002"/>
    </source>
</evidence>
<dbReference type="Pfam" id="PF00389">
    <property type="entry name" value="2-Hacid_dh"/>
    <property type="match status" value="1"/>
</dbReference>
<proteinExistence type="inferred from homology"/>
<comment type="similarity">
    <text evidence="1 4">Belongs to the D-isomer specific 2-hydroxyacid dehydrogenase family.</text>
</comment>
<accession>A0ABQ6C2R4</accession>
<evidence type="ECO:0008006" key="10">
    <source>
        <dbReference type="Google" id="ProtNLM"/>
    </source>
</evidence>
<name>A0ABQ6C2R4_9BURK</name>
<feature type="domain" description="D-isomer specific 2-hydroxyacid dehydrogenase NAD-binding" evidence="7">
    <location>
        <begin position="128"/>
        <end position="279"/>
    </location>
</feature>
<dbReference type="InterPro" id="IPR036291">
    <property type="entry name" value="NAD(P)-bd_dom_sf"/>
</dbReference>